<proteinExistence type="predicted"/>
<dbReference type="Pfam" id="PF00098">
    <property type="entry name" value="zf-CCHC"/>
    <property type="match status" value="2"/>
</dbReference>
<dbReference type="GO" id="GO:0006508">
    <property type="term" value="P:proteolysis"/>
    <property type="evidence" value="ECO:0007669"/>
    <property type="project" value="InterPro"/>
</dbReference>
<dbReference type="InterPro" id="IPR005162">
    <property type="entry name" value="Retrotrans_gag_dom"/>
</dbReference>
<dbReference type="AlphaFoldDB" id="A0AAV5JQK3"/>
<feature type="compositionally biased region" description="Polar residues" evidence="9">
    <location>
        <begin position="379"/>
        <end position="409"/>
    </location>
</feature>
<dbReference type="EMBL" id="BPVZ01000039">
    <property type="protein sequence ID" value="GKV13593.1"/>
    <property type="molecule type" value="Genomic_DNA"/>
</dbReference>
<dbReference type="PANTHER" id="PTHR37984">
    <property type="entry name" value="PROTEIN CBG26694"/>
    <property type="match status" value="1"/>
</dbReference>
<dbReference type="Proteomes" id="UP001054252">
    <property type="component" value="Unassembled WGS sequence"/>
</dbReference>
<keyword evidence="2" id="KW-0808">Transferase</keyword>
<evidence type="ECO:0000256" key="6">
    <source>
        <dbReference type="ARBA" id="ARBA00022801"/>
    </source>
</evidence>
<keyword evidence="5" id="KW-0255">Endonuclease</keyword>
<evidence type="ECO:0000259" key="10">
    <source>
        <dbReference type="PROSITE" id="PS50158"/>
    </source>
</evidence>
<dbReference type="GO" id="GO:0008270">
    <property type="term" value="F:zinc ion binding"/>
    <property type="evidence" value="ECO:0007669"/>
    <property type="project" value="UniProtKB-KW"/>
</dbReference>
<comment type="caution">
    <text evidence="12">The sequence shown here is derived from an EMBL/GenBank/DDBJ whole genome shotgun (WGS) entry which is preliminary data.</text>
</comment>
<keyword evidence="7" id="KW-0695">RNA-directed DNA polymerase</keyword>
<evidence type="ECO:0000259" key="11">
    <source>
        <dbReference type="PROSITE" id="PS50878"/>
    </source>
</evidence>
<dbReference type="SUPFAM" id="SSF57756">
    <property type="entry name" value="Retrovirus zinc finger-like domains"/>
    <property type="match status" value="1"/>
</dbReference>
<keyword evidence="3" id="KW-0548">Nucleotidyltransferase</keyword>
<dbReference type="InterPro" id="IPR043502">
    <property type="entry name" value="DNA/RNA_pol_sf"/>
</dbReference>
<dbReference type="Pfam" id="PF00078">
    <property type="entry name" value="RVT_1"/>
    <property type="match status" value="1"/>
</dbReference>
<dbReference type="GO" id="GO:0003964">
    <property type="term" value="F:RNA-directed DNA polymerase activity"/>
    <property type="evidence" value="ECO:0007669"/>
    <property type="project" value="UniProtKB-KW"/>
</dbReference>
<dbReference type="EC" id="2.7.7.49" evidence="1"/>
<dbReference type="InterPro" id="IPR001969">
    <property type="entry name" value="Aspartic_peptidase_AS"/>
</dbReference>
<keyword evidence="8" id="KW-0479">Metal-binding</keyword>
<keyword evidence="8" id="KW-0862">Zinc</keyword>
<evidence type="ECO:0000256" key="9">
    <source>
        <dbReference type="SAM" id="MobiDB-lite"/>
    </source>
</evidence>
<keyword evidence="13" id="KW-1185">Reference proteome</keyword>
<dbReference type="InterPro" id="IPR036875">
    <property type="entry name" value="Znf_CCHC_sf"/>
</dbReference>
<organism evidence="12 13">
    <name type="scientific">Rubroshorea leprosula</name>
    <dbReference type="NCBI Taxonomy" id="152421"/>
    <lineage>
        <taxon>Eukaryota</taxon>
        <taxon>Viridiplantae</taxon>
        <taxon>Streptophyta</taxon>
        <taxon>Embryophyta</taxon>
        <taxon>Tracheophyta</taxon>
        <taxon>Spermatophyta</taxon>
        <taxon>Magnoliopsida</taxon>
        <taxon>eudicotyledons</taxon>
        <taxon>Gunneridae</taxon>
        <taxon>Pentapetalae</taxon>
        <taxon>rosids</taxon>
        <taxon>malvids</taxon>
        <taxon>Malvales</taxon>
        <taxon>Dipterocarpaceae</taxon>
        <taxon>Rubroshorea</taxon>
    </lineage>
</organism>
<gene>
    <name evidence="12" type="ORF">SLEP1_g24586</name>
</gene>
<dbReference type="Gene3D" id="3.30.70.270">
    <property type="match status" value="2"/>
</dbReference>
<dbReference type="InterPro" id="IPR043128">
    <property type="entry name" value="Rev_trsase/Diguanyl_cyclase"/>
</dbReference>
<protein>
    <recommendedName>
        <fullName evidence="1">RNA-directed DNA polymerase</fullName>
        <ecNumber evidence="1">2.7.7.49</ecNumber>
    </recommendedName>
</protein>
<dbReference type="SMART" id="SM00343">
    <property type="entry name" value="ZnF_C2HC"/>
    <property type="match status" value="2"/>
</dbReference>
<evidence type="ECO:0000256" key="1">
    <source>
        <dbReference type="ARBA" id="ARBA00012493"/>
    </source>
</evidence>
<dbReference type="CDD" id="cd01647">
    <property type="entry name" value="RT_LTR"/>
    <property type="match status" value="1"/>
</dbReference>
<evidence type="ECO:0000256" key="5">
    <source>
        <dbReference type="ARBA" id="ARBA00022759"/>
    </source>
</evidence>
<evidence type="ECO:0000313" key="13">
    <source>
        <dbReference type="Proteomes" id="UP001054252"/>
    </source>
</evidence>
<dbReference type="InterPro" id="IPR000477">
    <property type="entry name" value="RT_dom"/>
</dbReference>
<dbReference type="PROSITE" id="PS00141">
    <property type="entry name" value="ASP_PROTEASE"/>
    <property type="match status" value="1"/>
</dbReference>
<dbReference type="PANTHER" id="PTHR37984:SF5">
    <property type="entry name" value="PROTEIN NYNRIN-LIKE"/>
    <property type="match status" value="1"/>
</dbReference>
<dbReference type="Gene3D" id="4.10.60.10">
    <property type="entry name" value="Zinc finger, CCHC-type"/>
    <property type="match status" value="1"/>
</dbReference>
<dbReference type="FunFam" id="3.30.70.270:FF:000020">
    <property type="entry name" value="Transposon Tf2-6 polyprotein-like Protein"/>
    <property type="match status" value="1"/>
</dbReference>
<feature type="domain" description="CCHC-type" evidence="10">
    <location>
        <begin position="363"/>
        <end position="378"/>
    </location>
</feature>
<dbReference type="GO" id="GO:0004519">
    <property type="term" value="F:endonuclease activity"/>
    <property type="evidence" value="ECO:0007669"/>
    <property type="project" value="UniProtKB-KW"/>
</dbReference>
<dbReference type="Pfam" id="PF17917">
    <property type="entry name" value="RT_RNaseH"/>
    <property type="match status" value="1"/>
</dbReference>
<dbReference type="Gene3D" id="3.10.10.10">
    <property type="entry name" value="HIV Type 1 Reverse Transcriptase, subunit A, domain 1"/>
    <property type="match status" value="1"/>
</dbReference>
<evidence type="ECO:0000256" key="2">
    <source>
        <dbReference type="ARBA" id="ARBA00022679"/>
    </source>
</evidence>
<dbReference type="CDD" id="cd09274">
    <property type="entry name" value="RNase_HI_RT_Ty3"/>
    <property type="match status" value="1"/>
</dbReference>
<dbReference type="InterPro" id="IPR050951">
    <property type="entry name" value="Retrovirus_Pol_polyprotein"/>
</dbReference>
<dbReference type="FunFam" id="3.10.20.370:FF:000001">
    <property type="entry name" value="Retrovirus-related Pol polyprotein from transposon 17.6-like protein"/>
    <property type="match status" value="1"/>
</dbReference>
<evidence type="ECO:0000313" key="12">
    <source>
        <dbReference type="EMBL" id="GKV13593.1"/>
    </source>
</evidence>
<dbReference type="SUPFAM" id="SSF56672">
    <property type="entry name" value="DNA/RNA polymerases"/>
    <property type="match status" value="1"/>
</dbReference>
<evidence type="ECO:0000256" key="3">
    <source>
        <dbReference type="ARBA" id="ARBA00022695"/>
    </source>
</evidence>
<keyword evidence="8" id="KW-0863">Zinc-finger</keyword>
<dbReference type="CDD" id="cd00303">
    <property type="entry name" value="retropepsin_like"/>
    <property type="match status" value="1"/>
</dbReference>
<feature type="domain" description="CCHC-type" evidence="10">
    <location>
        <begin position="340"/>
        <end position="353"/>
    </location>
</feature>
<feature type="region of interest" description="Disordered" evidence="9">
    <location>
        <begin position="379"/>
        <end position="414"/>
    </location>
</feature>
<sequence>MAGGNRGTGHRGRPPLSARAGGRTPLVARSEPVNRDEVEVDDVQNESLDSSARNHDQHNTNVGQSQLLGQQSQPNFMEIMQTMAKTMAEQQELVKSLAEQQARVIAEQQEKVSTPQPIQKGGLAEFVKLAKPFHGDSKDPLEAENWVKEMEKTFRGQSVTEENKVPYAAYLLKEAFLKEYLPESDRHEMQQKFHTLIQGDKSVKEYEKEFNRLLKFAPLATQKDEESRRLKFLYGLNPHILSEVQKFEVSTYSTTVNKAKVIEQGQKVVIAAEESSVGTKKQKWMGALSEKDSTNHSFIQSKRQNTGFSGNRMHQGGNVQCWRCRGPHEPKDCRWLLGLCFKCGQAGHRAANCIHARYPPNSCFKCGQQGHKAINCSQGRQNTQVTQRAPTNQSVASERASTAGSSKGVSQKPPVQGRVFALTQQDARASNDVVTGTLLVSSSYAHALFDTGASHSFVSTTFASKLGVPIDYLEWGMCVNTPNGGTPSVSPWGAPVLFVKKKDGTMRLCIDYRELNKVTVRNRYPLPRIDDLFDQLVGAQVFSKIDLRSGYHQLKIKGEDIPKLAFRTRYGHYEFLVMPFGLTNAPAAFMDLMNRVFKPYLDKFVVVFINDILVYSRSIAEHEEHLRLVLQVLREKKLYAKLKKCEFWLNSVAFLGHVVSKDGISIDPEKVKAVVEWSRPTNVTEVRSFLGLAGYYRRYVEGFSRIAVPLTRLTQKGVKFEWTDECEQSYQELKSRLVSAPILTIPDDSGGFTIFSDASMKGLGCVLMQHGKVVAYASRQLKPYERNYPTHDLELAAVVFALKIWRHYLYGERCEIFTDHKSLKYIFTQKELNMRQRRWLELLKDYDLVINYHPGKANVVADALSRKNHSILAVLITSQSYIFEDLIKMDVRVHRHDLDALLASLQVQPTLIEKIKTAQLDDPFLQQMRQKVESNDPKLESFRIHEDGSIRHGDRICVPNDSELNEVKIEHQRPVGKLQPLPIPDGSGNI</sequence>
<evidence type="ECO:0000256" key="7">
    <source>
        <dbReference type="ARBA" id="ARBA00022918"/>
    </source>
</evidence>
<reference evidence="12 13" key="1">
    <citation type="journal article" date="2021" name="Commun. Biol.">
        <title>The genome of Shorea leprosula (Dipterocarpaceae) highlights the ecological relevance of drought in aseasonal tropical rainforests.</title>
        <authorList>
            <person name="Ng K.K.S."/>
            <person name="Kobayashi M.J."/>
            <person name="Fawcett J.A."/>
            <person name="Hatakeyama M."/>
            <person name="Paape T."/>
            <person name="Ng C.H."/>
            <person name="Ang C.C."/>
            <person name="Tnah L.H."/>
            <person name="Lee C.T."/>
            <person name="Nishiyama T."/>
            <person name="Sese J."/>
            <person name="O'Brien M.J."/>
            <person name="Copetti D."/>
            <person name="Mohd Noor M.I."/>
            <person name="Ong R.C."/>
            <person name="Putra M."/>
            <person name="Sireger I.Z."/>
            <person name="Indrioko S."/>
            <person name="Kosugi Y."/>
            <person name="Izuno A."/>
            <person name="Isagi Y."/>
            <person name="Lee S.L."/>
            <person name="Shimizu K.K."/>
        </authorList>
    </citation>
    <scope>NUCLEOTIDE SEQUENCE [LARGE SCALE GENOMIC DNA]</scope>
    <source>
        <strain evidence="12">214</strain>
    </source>
</reference>
<evidence type="ECO:0000256" key="8">
    <source>
        <dbReference type="PROSITE-ProRule" id="PRU00047"/>
    </source>
</evidence>
<dbReference type="Pfam" id="PF08284">
    <property type="entry name" value="RVP_2"/>
    <property type="match status" value="1"/>
</dbReference>
<name>A0AAV5JQK3_9ROSI</name>
<dbReference type="InterPro" id="IPR021109">
    <property type="entry name" value="Peptidase_aspartic_dom_sf"/>
</dbReference>
<dbReference type="GO" id="GO:0003676">
    <property type="term" value="F:nucleic acid binding"/>
    <property type="evidence" value="ECO:0007669"/>
    <property type="project" value="InterPro"/>
</dbReference>
<feature type="domain" description="Reverse transcriptase" evidence="11">
    <location>
        <begin position="480"/>
        <end position="659"/>
    </location>
</feature>
<feature type="region of interest" description="Disordered" evidence="9">
    <location>
        <begin position="1"/>
        <end position="70"/>
    </location>
</feature>
<dbReference type="GO" id="GO:0004190">
    <property type="term" value="F:aspartic-type endopeptidase activity"/>
    <property type="evidence" value="ECO:0007669"/>
    <property type="project" value="InterPro"/>
</dbReference>
<accession>A0AAV5JQK3</accession>
<keyword evidence="6" id="KW-0378">Hydrolase</keyword>
<keyword evidence="4" id="KW-0540">Nuclease</keyword>
<dbReference type="SUPFAM" id="SSF50630">
    <property type="entry name" value="Acid proteases"/>
    <property type="match status" value="1"/>
</dbReference>
<evidence type="ECO:0000256" key="4">
    <source>
        <dbReference type="ARBA" id="ARBA00022722"/>
    </source>
</evidence>
<dbReference type="PROSITE" id="PS50878">
    <property type="entry name" value="RT_POL"/>
    <property type="match status" value="1"/>
</dbReference>
<dbReference type="Pfam" id="PF03732">
    <property type="entry name" value="Retrotrans_gag"/>
    <property type="match status" value="1"/>
</dbReference>
<dbReference type="InterPro" id="IPR041373">
    <property type="entry name" value="RT_RNaseH"/>
</dbReference>
<dbReference type="PROSITE" id="PS50158">
    <property type="entry name" value="ZF_CCHC"/>
    <property type="match status" value="2"/>
</dbReference>
<dbReference type="InterPro" id="IPR001878">
    <property type="entry name" value="Znf_CCHC"/>
</dbReference>